<proteinExistence type="inferred from homology"/>
<gene>
    <name evidence="5" type="ORF">ACFODT_12015</name>
</gene>
<evidence type="ECO:0000256" key="3">
    <source>
        <dbReference type="ARBA" id="ARBA00022833"/>
    </source>
</evidence>
<protein>
    <submittedName>
        <fullName evidence="5">GFA family protein</fullName>
    </submittedName>
</protein>
<dbReference type="InterPro" id="IPR006913">
    <property type="entry name" value="CENP-V/GFA"/>
</dbReference>
<reference evidence="6" key="1">
    <citation type="journal article" date="2019" name="Int. J. Syst. Evol. Microbiol.">
        <title>The Global Catalogue of Microorganisms (GCM) 10K type strain sequencing project: providing services to taxonomists for standard genome sequencing and annotation.</title>
        <authorList>
            <consortium name="The Broad Institute Genomics Platform"/>
            <consortium name="The Broad Institute Genome Sequencing Center for Infectious Disease"/>
            <person name="Wu L."/>
            <person name="Ma J."/>
        </authorList>
    </citation>
    <scope>NUCLEOTIDE SEQUENCE [LARGE SCALE GENOMIC DNA]</scope>
    <source>
        <strain evidence="6">KCTC 62784</strain>
    </source>
</reference>
<dbReference type="PANTHER" id="PTHR28620">
    <property type="entry name" value="CENTROMERE PROTEIN V"/>
    <property type="match status" value="1"/>
</dbReference>
<comment type="caution">
    <text evidence="5">The sequence shown here is derived from an EMBL/GenBank/DDBJ whole genome shotgun (WGS) entry which is preliminary data.</text>
</comment>
<sequence length="113" mass="12952">MKLSCHCGNVEITLSFSPNEVGKCNCSICRRYSALWAYYLPEDVQIKFQTEKTVFYIWGDREAKFHRCNICGCITHYVTTEKCSENIVAVNMRMAEVEALSKIPEKEIDGASR</sequence>
<evidence type="ECO:0000313" key="5">
    <source>
        <dbReference type="EMBL" id="MFC3024550.1"/>
    </source>
</evidence>
<dbReference type="InterPro" id="IPR052355">
    <property type="entry name" value="CENP-V-like"/>
</dbReference>
<keyword evidence="2" id="KW-0479">Metal-binding</keyword>
<organism evidence="5 6">
    <name type="scientific">Vibrio zhugei</name>
    <dbReference type="NCBI Taxonomy" id="2479546"/>
    <lineage>
        <taxon>Bacteria</taxon>
        <taxon>Pseudomonadati</taxon>
        <taxon>Pseudomonadota</taxon>
        <taxon>Gammaproteobacteria</taxon>
        <taxon>Vibrionales</taxon>
        <taxon>Vibrionaceae</taxon>
        <taxon>Vibrio</taxon>
    </lineage>
</organism>
<evidence type="ECO:0000256" key="2">
    <source>
        <dbReference type="ARBA" id="ARBA00022723"/>
    </source>
</evidence>
<comment type="similarity">
    <text evidence="1">Belongs to the Gfa family.</text>
</comment>
<dbReference type="InterPro" id="IPR011057">
    <property type="entry name" value="Mss4-like_sf"/>
</dbReference>
<evidence type="ECO:0000259" key="4">
    <source>
        <dbReference type="PROSITE" id="PS51891"/>
    </source>
</evidence>
<name>A0ABV7C918_9VIBR</name>
<dbReference type="Proteomes" id="UP001595384">
    <property type="component" value="Unassembled WGS sequence"/>
</dbReference>
<evidence type="ECO:0000256" key="1">
    <source>
        <dbReference type="ARBA" id="ARBA00005495"/>
    </source>
</evidence>
<dbReference type="EMBL" id="JBHRSE010000079">
    <property type="protein sequence ID" value="MFC3024550.1"/>
    <property type="molecule type" value="Genomic_DNA"/>
</dbReference>
<keyword evidence="3" id="KW-0862">Zinc</keyword>
<keyword evidence="6" id="KW-1185">Reference proteome</keyword>
<dbReference type="SUPFAM" id="SSF51316">
    <property type="entry name" value="Mss4-like"/>
    <property type="match status" value="1"/>
</dbReference>
<dbReference type="RefSeq" id="WP_123015455.1">
    <property type="nucleotide sequence ID" value="NZ_AP024911.1"/>
</dbReference>
<dbReference type="PANTHER" id="PTHR28620:SF1">
    <property type="entry name" value="CENP-V_GFA DOMAIN-CONTAINING PROTEIN"/>
    <property type="match status" value="1"/>
</dbReference>
<accession>A0ABV7C918</accession>
<dbReference type="PROSITE" id="PS51891">
    <property type="entry name" value="CENP_V_GFA"/>
    <property type="match status" value="1"/>
</dbReference>
<evidence type="ECO:0000313" key="6">
    <source>
        <dbReference type="Proteomes" id="UP001595384"/>
    </source>
</evidence>
<feature type="domain" description="CENP-V/GFA" evidence="4">
    <location>
        <begin position="1"/>
        <end position="113"/>
    </location>
</feature>
<dbReference type="Pfam" id="PF04828">
    <property type="entry name" value="GFA"/>
    <property type="match status" value="1"/>
</dbReference>
<dbReference type="Gene3D" id="2.170.150.70">
    <property type="match status" value="1"/>
</dbReference>